<protein>
    <submittedName>
        <fullName evidence="2">Uncharacterized protein</fullName>
    </submittedName>
</protein>
<evidence type="ECO:0000313" key="3">
    <source>
        <dbReference type="Proteomes" id="UP000267900"/>
    </source>
</evidence>
<dbReference type="EMBL" id="CP034587">
    <property type="protein sequence ID" value="AZQ74374.1"/>
    <property type="molecule type" value="Genomic_DNA"/>
</dbReference>
<evidence type="ECO:0000313" key="2">
    <source>
        <dbReference type="EMBL" id="AZQ74374.1"/>
    </source>
</evidence>
<dbReference type="Proteomes" id="UP000267900">
    <property type="component" value="Chromosome"/>
</dbReference>
<dbReference type="OrthoDB" id="4257110at2"/>
<dbReference type="RefSeq" id="WP_126916876.1">
    <property type="nucleotide sequence ID" value="NZ_CP034587.1"/>
</dbReference>
<proteinExistence type="predicted"/>
<name>A0A3S9PPW8_STRLT</name>
<dbReference type="AlphaFoldDB" id="A0A3S9PPW8"/>
<keyword evidence="3" id="KW-1185">Reference proteome</keyword>
<feature type="region of interest" description="Disordered" evidence="1">
    <location>
        <begin position="99"/>
        <end position="118"/>
    </location>
</feature>
<accession>A0A3S9PPW8</accession>
<reference evidence="2 3" key="1">
    <citation type="submission" date="2018-12" db="EMBL/GenBank/DDBJ databases">
        <title>The whole draft genome of Streptomyce luteoverticillatus CGMCC 15060.</title>
        <authorList>
            <person name="Feng Z."/>
            <person name="Chen G."/>
            <person name="Zhang J."/>
            <person name="Zhu H."/>
            <person name="Yu X."/>
            <person name="Zhang W."/>
            <person name="Zhang X."/>
        </authorList>
    </citation>
    <scope>NUCLEOTIDE SEQUENCE [LARGE SCALE GENOMIC DNA]</scope>
    <source>
        <strain evidence="2 3">CGMCC 15060</strain>
    </source>
</reference>
<gene>
    <name evidence="2" type="ORF">EKH77_27005</name>
</gene>
<sequence length="296" mass="30827">MAEQVDRTDSLNDGERYLYDGQGLRVGKVGPERIGTPVIEYRDGVPVVSVRGGSFIPAAMVVVNPDNYAVALYDLRVGTTEATSPSGSDFAFWDVQQDDTATDPTSAPTELVPAPDAKPEDVSALGLRYAEGRPEVLVSGGRGVLPVELTVVNGSGNTVAAYTASSAANQPDRASRGLLDGVVDYLPSPAFLPADQVNPEDLGALSLHYVDGQPVLVVSGGKYAPAVLPVVNGARFSRPSASGIDGSVTSALSINFFVASPVDLSSPGSLPERTLNLQAGSIISGVVVDIDYPVRW</sequence>
<evidence type="ECO:0000256" key="1">
    <source>
        <dbReference type="SAM" id="MobiDB-lite"/>
    </source>
</evidence>
<organism evidence="2 3">
    <name type="scientific">Streptomyces luteoverticillatus</name>
    <name type="common">Streptoverticillium luteoverticillatus</name>
    <dbReference type="NCBI Taxonomy" id="66425"/>
    <lineage>
        <taxon>Bacteria</taxon>
        <taxon>Bacillati</taxon>
        <taxon>Actinomycetota</taxon>
        <taxon>Actinomycetes</taxon>
        <taxon>Kitasatosporales</taxon>
        <taxon>Streptomycetaceae</taxon>
        <taxon>Streptomyces</taxon>
    </lineage>
</organism>